<comment type="caution">
    <text evidence="4">The sequence shown here is derived from an EMBL/GenBank/DDBJ whole genome shotgun (WGS) entry which is preliminary data.</text>
</comment>
<dbReference type="PROSITE" id="PS51898">
    <property type="entry name" value="TYR_RECOMBINASE"/>
    <property type="match status" value="1"/>
</dbReference>
<feature type="compositionally biased region" description="Polar residues" evidence="2">
    <location>
        <begin position="191"/>
        <end position="203"/>
    </location>
</feature>
<dbReference type="InterPro" id="IPR011010">
    <property type="entry name" value="DNA_brk_join_enz"/>
</dbReference>
<feature type="region of interest" description="Disordered" evidence="2">
    <location>
        <begin position="182"/>
        <end position="204"/>
    </location>
</feature>
<evidence type="ECO:0000259" key="3">
    <source>
        <dbReference type="PROSITE" id="PS51898"/>
    </source>
</evidence>
<evidence type="ECO:0000313" key="5">
    <source>
        <dbReference type="Proteomes" id="UP001249851"/>
    </source>
</evidence>
<gene>
    <name evidence="4" type="ORF">P5673_031834</name>
</gene>
<dbReference type="CDD" id="cd09275">
    <property type="entry name" value="RNase_HI_RT_DIRS1"/>
    <property type="match status" value="1"/>
</dbReference>
<keyword evidence="1" id="KW-0233">DNA recombination</keyword>
<keyword evidence="5" id="KW-1185">Reference proteome</keyword>
<dbReference type="CDD" id="cd00397">
    <property type="entry name" value="DNA_BRE_C"/>
    <property type="match status" value="1"/>
</dbReference>
<protein>
    <recommendedName>
        <fullName evidence="3">Tyr recombinase domain-containing protein</fullName>
    </recommendedName>
</protein>
<dbReference type="Pfam" id="PF00589">
    <property type="entry name" value="Phage_integrase"/>
    <property type="match status" value="1"/>
</dbReference>
<evidence type="ECO:0000313" key="4">
    <source>
        <dbReference type="EMBL" id="KAK2548065.1"/>
    </source>
</evidence>
<dbReference type="AlphaFoldDB" id="A0AAD9PSU0"/>
<organism evidence="4 5">
    <name type="scientific">Acropora cervicornis</name>
    <name type="common">Staghorn coral</name>
    <dbReference type="NCBI Taxonomy" id="6130"/>
    <lineage>
        <taxon>Eukaryota</taxon>
        <taxon>Metazoa</taxon>
        <taxon>Cnidaria</taxon>
        <taxon>Anthozoa</taxon>
        <taxon>Hexacorallia</taxon>
        <taxon>Scleractinia</taxon>
        <taxon>Astrocoeniina</taxon>
        <taxon>Acroporidae</taxon>
        <taxon>Acropora</taxon>
    </lineage>
</organism>
<reference evidence="4" key="1">
    <citation type="journal article" date="2023" name="G3 (Bethesda)">
        <title>Whole genome assembly and annotation of the endangered Caribbean coral Acropora cervicornis.</title>
        <authorList>
            <person name="Selwyn J.D."/>
            <person name="Vollmer S.V."/>
        </authorList>
    </citation>
    <scope>NUCLEOTIDE SEQUENCE</scope>
    <source>
        <strain evidence="4">K2</strain>
    </source>
</reference>
<dbReference type="GO" id="GO:0015074">
    <property type="term" value="P:DNA integration"/>
    <property type="evidence" value="ECO:0007669"/>
    <property type="project" value="InterPro"/>
</dbReference>
<evidence type="ECO:0000256" key="2">
    <source>
        <dbReference type="SAM" id="MobiDB-lite"/>
    </source>
</evidence>
<dbReference type="InterPro" id="IPR002104">
    <property type="entry name" value="Integrase_catalytic"/>
</dbReference>
<feature type="domain" description="Tyr recombinase" evidence="3">
    <location>
        <begin position="286"/>
        <end position="487"/>
    </location>
</feature>
<name>A0AAD9PSU0_ACRCE</name>
<dbReference type="Proteomes" id="UP001249851">
    <property type="component" value="Unassembled WGS sequence"/>
</dbReference>
<dbReference type="Gene3D" id="1.10.443.10">
    <property type="entry name" value="Intergrase catalytic core"/>
    <property type="match status" value="1"/>
</dbReference>
<dbReference type="PANTHER" id="PTHR35617:SF3">
    <property type="entry name" value="CORE-BINDING (CB) DOMAIN-CONTAINING PROTEIN"/>
    <property type="match status" value="1"/>
</dbReference>
<dbReference type="InterPro" id="IPR013762">
    <property type="entry name" value="Integrase-like_cat_sf"/>
</dbReference>
<dbReference type="SUPFAM" id="SSF56349">
    <property type="entry name" value="DNA breaking-rejoining enzymes"/>
    <property type="match status" value="1"/>
</dbReference>
<reference evidence="4" key="2">
    <citation type="journal article" date="2023" name="Science">
        <title>Genomic signatures of disease resistance in endangered staghorn corals.</title>
        <authorList>
            <person name="Vollmer S.V."/>
            <person name="Selwyn J.D."/>
            <person name="Despard B.A."/>
            <person name="Roesel C.L."/>
        </authorList>
    </citation>
    <scope>NUCLEOTIDE SEQUENCE</scope>
    <source>
        <strain evidence="4">K2</strain>
    </source>
</reference>
<dbReference type="GO" id="GO:0003677">
    <property type="term" value="F:DNA binding"/>
    <property type="evidence" value="ECO:0007669"/>
    <property type="project" value="InterPro"/>
</dbReference>
<sequence>MRDTHIRFEIDNTTAVSYVNGMGGCKSAACDEVAKKIWDWCIERGLWLSAVHIPGTMNVKADALSRRHYSDHEWMLNNDMFSRLCKIFPGLTIDLFASILNHRLPRYVSWGPDSQAFSVDAFDISWKGQKFYAFPPFSLIPRCLGKVVCDQAEGVLVVSAWPTQTCYTRIVQMLISQPVHGDGLHERDESASTPIGSADSQHAGSFEVDGLPSIRRYYQMQGFSEHMTDVLVKSWRPTTQKQYTVYITKWAIFCGARKIAPFSPDLSNTLLLIRPGAFEQKPPAHKYYGIWNVNQVLQFLKTFSPNRCLSLKELTCKLAMLLALVTIQRKRTLLQLDISREYLKKSKDECIFILSKHVKQSRPNYPVQPVIIPRYTPDEDICPLLCLEEYIERTKELRQDNVLFISTIKPHNPVGAQTMSRWIKTILEWAGIDVTLFKPHSTRHAASTAALKASIPLDEILKKAGWSSAKTFRRFYFRHVIDETVEC</sequence>
<dbReference type="EMBL" id="JARQWQ010000157">
    <property type="protein sequence ID" value="KAK2548065.1"/>
    <property type="molecule type" value="Genomic_DNA"/>
</dbReference>
<dbReference type="PANTHER" id="PTHR35617">
    <property type="entry name" value="PHAGE_INTEGRASE DOMAIN-CONTAINING PROTEIN"/>
    <property type="match status" value="1"/>
</dbReference>
<dbReference type="PROSITE" id="PS51257">
    <property type="entry name" value="PROKAR_LIPOPROTEIN"/>
    <property type="match status" value="1"/>
</dbReference>
<proteinExistence type="predicted"/>
<evidence type="ECO:0000256" key="1">
    <source>
        <dbReference type="ARBA" id="ARBA00023172"/>
    </source>
</evidence>
<dbReference type="GO" id="GO:0006310">
    <property type="term" value="P:DNA recombination"/>
    <property type="evidence" value="ECO:0007669"/>
    <property type="project" value="UniProtKB-KW"/>
</dbReference>
<accession>A0AAD9PSU0</accession>